<dbReference type="PROSITE" id="PS50176">
    <property type="entry name" value="ARM_REPEAT"/>
    <property type="match status" value="7"/>
</dbReference>
<dbReference type="PANTHER" id="PTHR23315">
    <property type="entry name" value="U BOX DOMAIN-CONTAINING"/>
    <property type="match status" value="1"/>
</dbReference>
<protein>
    <submittedName>
        <fullName evidence="2">Uncharacterized protein</fullName>
    </submittedName>
</protein>
<accession>A0A8T1WVW8</accession>
<feature type="repeat" description="ARM" evidence="1">
    <location>
        <begin position="544"/>
        <end position="586"/>
    </location>
</feature>
<feature type="repeat" description="ARM" evidence="1">
    <location>
        <begin position="85"/>
        <end position="127"/>
    </location>
</feature>
<organism evidence="2 3">
    <name type="scientific">Phytophthora boehmeriae</name>
    <dbReference type="NCBI Taxonomy" id="109152"/>
    <lineage>
        <taxon>Eukaryota</taxon>
        <taxon>Sar</taxon>
        <taxon>Stramenopiles</taxon>
        <taxon>Oomycota</taxon>
        <taxon>Peronosporomycetes</taxon>
        <taxon>Peronosporales</taxon>
        <taxon>Peronosporaceae</taxon>
        <taxon>Phytophthora</taxon>
    </lineage>
</organism>
<dbReference type="SMART" id="SM00185">
    <property type="entry name" value="ARM"/>
    <property type="match status" value="11"/>
</dbReference>
<dbReference type="PANTHER" id="PTHR23315:SF7">
    <property type="entry name" value="U-BOX DOMAIN-CONTAINING PROTEIN 4"/>
    <property type="match status" value="1"/>
</dbReference>
<dbReference type="OrthoDB" id="7537227at2759"/>
<keyword evidence="3" id="KW-1185">Reference proteome</keyword>
<evidence type="ECO:0000313" key="3">
    <source>
        <dbReference type="Proteomes" id="UP000693981"/>
    </source>
</evidence>
<evidence type="ECO:0000256" key="1">
    <source>
        <dbReference type="PROSITE-ProRule" id="PRU00259"/>
    </source>
</evidence>
<feature type="repeat" description="ARM" evidence="1">
    <location>
        <begin position="338"/>
        <end position="380"/>
    </location>
</feature>
<feature type="repeat" description="ARM" evidence="1">
    <location>
        <begin position="44"/>
        <end position="86"/>
    </location>
</feature>
<sequence length="617" mass="65969">MDVHPAQLVSLVSNGNSLEKEQAASKLAELALTHEYRVAIAKFGGIRVLVSILESKSEHDGLKTQAASALWNLAVLDANKTEIARAIPAMVRLLQSTDEALKSLTAGVLSELALNFDFHAAIVGASGVQALIERIKKGSSAGKEYAGRCLWRLAVNSANRTTITGAGGALMAIALISGTSDGQKTCGAGLIEEVALAGDIAIFEVYGIQMLVELIRNGTSAQRVHATIALEYLTRYNSCNQSTVVQAGGVEVLLKLVRDGSFVRRDEAACVLANLAAKSPFSWWNPVLQKPERVDCVSVLVALLRDDNAEVQAAVCCALEKMATNTYGYNPYEILQADGVEMLVKLLTCEDATRQIRAAYALRALAKCSDARRAIVRAGGIRHLVALLDGDIAVVKATTTTLITLSINEDYKAEIDRVGGVARLVALLDDVRDEVKLESLSALHNLSCSVDICYGIRRACGVPRLLKLVENGPEELIQFTVGVLNNMVWNDDKDGSNSAAVVQAGGIPVVMKMLSPNRLVASAVFVLDRLSTWETNAAAIVKLGAIPKLVALATHENTSVAYSAIHTLKNLGNTKKNKATIKKTGAYETIDCVLEERRVRAQEERESNCGHGIGGCG</sequence>
<feature type="repeat" description="ARM" evidence="1">
    <location>
        <begin position="379"/>
        <end position="420"/>
    </location>
</feature>
<reference evidence="2" key="1">
    <citation type="submission" date="2021-02" db="EMBL/GenBank/DDBJ databases">
        <authorList>
            <person name="Palmer J.M."/>
        </authorList>
    </citation>
    <scope>NUCLEOTIDE SEQUENCE</scope>
    <source>
        <strain evidence="2">SCRP23</strain>
    </source>
</reference>
<name>A0A8T1WVW8_9STRA</name>
<dbReference type="AlphaFoldDB" id="A0A8T1WVW8"/>
<gene>
    <name evidence="2" type="ORF">PHYBOEH_002899</name>
</gene>
<evidence type="ECO:0000313" key="2">
    <source>
        <dbReference type="EMBL" id="KAG7395993.1"/>
    </source>
</evidence>
<dbReference type="EMBL" id="JAGDFL010000177">
    <property type="protein sequence ID" value="KAG7395993.1"/>
    <property type="molecule type" value="Genomic_DNA"/>
</dbReference>
<dbReference type="InterPro" id="IPR000225">
    <property type="entry name" value="Armadillo"/>
</dbReference>
<dbReference type="Pfam" id="PF00514">
    <property type="entry name" value="Arm"/>
    <property type="match status" value="2"/>
</dbReference>
<feature type="repeat" description="ARM" evidence="1">
    <location>
        <begin position="505"/>
        <end position="545"/>
    </location>
</feature>
<proteinExistence type="predicted"/>
<feature type="repeat" description="ARM" evidence="1">
    <location>
        <begin position="419"/>
        <end position="447"/>
    </location>
</feature>
<dbReference type="Proteomes" id="UP000693981">
    <property type="component" value="Unassembled WGS sequence"/>
</dbReference>
<comment type="caution">
    <text evidence="2">The sequence shown here is derived from an EMBL/GenBank/DDBJ whole genome shotgun (WGS) entry which is preliminary data.</text>
</comment>